<sequence length="125" mass="13831">MLGRMARSNPKSIQELEAQKKAIKEAAAAEVAAIRKATAEKVAALKSSERRLRALDIREQKKRENHAKILVGVAMIHQCQISEGSSGKFKALLEEFYSDSPERLKASLFGLSLTVKKPSSDHEQD</sequence>
<dbReference type="STRING" id="474950.SAMN05421771_4360"/>
<proteinExistence type="predicted"/>
<dbReference type="Proteomes" id="UP000199024">
    <property type="component" value="Unassembled WGS sequence"/>
</dbReference>
<keyword evidence="1" id="KW-0175">Coiled coil</keyword>
<keyword evidence="3" id="KW-1185">Reference proteome</keyword>
<dbReference type="EMBL" id="FOZL01000003">
    <property type="protein sequence ID" value="SFS22019.1"/>
    <property type="molecule type" value="Genomic_DNA"/>
</dbReference>
<evidence type="ECO:0000313" key="2">
    <source>
        <dbReference type="EMBL" id="SFS22019.1"/>
    </source>
</evidence>
<accession>A0A1I6N243</accession>
<name>A0A1I6N243_9BACT</name>
<dbReference type="AlphaFoldDB" id="A0A1I6N243"/>
<protein>
    <submittedName>
        <fullName evidence="2">Uncharacterized protein</fullName>
    </submittedName>
</protein>
<evidence type="ECO:0000313" key="3">
    <source>
        <dbReference type="Proteomes" id="UP000199024"/>
    </source>
</evidence>
<feature type="coiled-coil region" evidence="1">
    <location>
        <begin position="13"/>
        <end position="65"/>
    </location>
</feature>
<organism evidence="2 3">
    <name type="scientific">Granulicella pectinivorans</name>
    <dbReference type="NCBI Taxonomy" id="474950"/>
    <lineage>
        <taxon>Bacteria</taxon>
        <taxon>Pseudomonadati</taxon>
        <taxon>Acidobacteriota</taxon>
        <taxon>Terriglobia</taxon>
        <taxon>Terriglobales</taxon>
        <taxon>Acidobacteriaceae</taxon>
        <taxon>Granulicella</taxon>
    </lineage>
</organism>
<evidence type="ECO:0000256" key="1">
    <source>
        <dbReference type="SAM" id="Coils"/>
    </source>
</evidence>
<reference evidence="2 3" key="1">
    <citation type="submission" date="2016-10" db="EMBL/GenBank/DDBJ databases">
        <authorList>
            <person name="de Groot N.N."/>
        </authorList>
    </citation>
    <scope>NUCLEOTIDE SEQUENCE [LARGE SCALE GENOMIC DNA]</scope>
    <source>
        <strain evidence="2 3">DSM 21001</strain>
    </source>
</reference>
<gene>
    <name evidence="2" type="ORF">SAMN05421771_4360</name>
</gene>